<accession>A0AAW3ZGZ3</accession>
<reference evidence="1 2" key="1">
    <citation type="submission" date="2020-09" db="EMBL/GenBank/DDBJ databases">
        <title>Pseudoxanthomonas sp. CAU 1598 isolated from sand of Yaerae Beach.</title>
        <authorList>
            <person name="Kim W."/>
        </authorList>
    </citation>
    <scope>NUCLEOTIDE SEQUENCE [LARGE SCALE GENOMIC DNA]</scope>
    <source>
        <strain evidence="1 2">CAU 1598</strain>
    </source>
</reference>
<dbReference type="Proteomes" id="UP000613768">
    <property type="component" value="Unassembled WGS sequence"/>
</dbReference>
<name>A0AAW3ZGZ3_9GAMM</name>
<organism evidence="1 2">
    <name type="scientific">Pseudomarimonas arenosa</name>
    <dbReference type="NCBI Taxonomy" id="2774145"/>
    <lineage>
        <taxon>Bacteria</taxon>
        <taxon>Pseudomonadati</taxon>
        <taxon>Pseudomonadota</taxon>
        <taxon>Gammaproteobacteria</taxon>
        <taxon>Lysobacterales</taxon>
        <taxon>Lysobacteraceae</taxon>
        <taxon>Pseudomarimonas</taxon>
    </lineage>
</organism>
<dbReference type="EMBL" id="JACYTR010000008">
    <property type="protein sequence ID" value="MBD8525298.1"/>
    <property type="molecule type" value="Genomic_DNA"/>
</dbReference>
<protein>
    <submittedName>
        <fullName evidence="1">Uncharacterized protein</fullName>
    </submittedName>
</protein>
<sequence>MGLLPAQCSQASADPGLRFLQAALAERGVAPTSWPAADYPGGVFNAALRSLQEGFDLVIALLPPGSLDRLPAERATAEHWTWAAREHGKLIIQQQQQQWTVKVESDPLSLIAAWCLAMVPLLDQLEGLPTAPRAGVELTLLGPGQRVPGRMGLVELGWLTLNQVAVRQLGTLLPAADWQNLPEKLGLIEMSEQGGRLLWQSARAME</sequence>
<gene>
    <name evidence="1" type="ORF">IFO71_06025</name>
</gene>
<evidence type="ECO:0000313" key="2">
    <source>
        <dbReference type="Proteomes" id="UP000613768"/>
    </source>
</evidence>
<comment type="caution">
    <text evidence="1">The sequence shown here is derived from an EMBL/GenBank/DDBJ whole genome shotgun (WGS) entry which is preliminary data.</text>
</comment>
<proteinExistence type="predicted"/>
<evidence type="ECO:0000313" key="1">
    <source>
        <dbReference type="EMBL" id="MBD8525298.1"/>
    </source>
</evidence>
<keyword evidence="2" id="KW-1185">Reference proteome</keyword>
<dbReference type="AlphaFoldDB" id="A0AAW3ZGZ3"/>